<reference evidence="1" key="3">
    <citation type="submission" date="2022-01" db="UniProtKB">
        <authorList>
            <consortium name="EnsemblPlants"/>
        </authorList>
    </citation>
    <scope>IDENTIFICATION</scope>
    <source>
        <strain evidence="1">subsp. vulgare</strain>
    </source>
</reference>
<sequence>MPDRDISSTNHRSFTFLLQATGKRKKNSSNNRFTYTPTHFNAQTYYMTTTKTKENIILSNKYMDGLITEGGGGDLL</sequence>
<dbReference type="Gramene" id="HORVU.MOREX.r3.2HG0114380.1">
    <property type="protein sequence ID" value="HORVU.MOREX.r3.2HG0114380.1.CDS1"/>
    <property type="gene ID" value="HORVU.MOREX.r3.2HG0114380"/>
</dbReference>
<protein>
    <submittedName>
        <fullName evidence="1">Uncharacterized protein</fullName>
    </submittedName>
</protein>
<proteinExistence type="predicted"/>
<evidence type="ECO:0000313" key="2">
    <source>
        <dbReference type="Proteomes" id="UP000011116"/>
    </source>
</evidence>
<dbReference type="Proteomes" id="UP000011116">
    <property type="component" value="Chromosome 2H"/>
</dbReference>
<reference evidence="2" key="1">
    <citation type="journal article" date="2012" name="Nature">
        <title>A physical, genetic and functional sequence assembly of the barley genome.</title>
        <authorList>
            <consortium name="The International Barley Genome Sequencing Consortium"/>
            <person name="Mayer K.F."/>
            <person name="Waugh R."/>
            <person name="Brown J.W."/>
            <person name="Schulman A."/>
            <person name="Langridge P."/>
            <person name="Platzer M."/>
            <person name="Fincher G.B."/>
            <person name="Muehlbauer G.J."/>
            <person name="Sato K."/>
            <person name="Close T.J."/>
            <person name="Wise R.P."/>
            <person name="Stein N."/>
        </authorList>
    </citation>
    <scope>NUCLEOTIDE SEQUENCE [LARGE SCALE GENOMIC DNA]</scope>
    <source>
        <strain evidence="2">cv. Morex</strain>
    </source>
</reference>
<dbReference type="AlphaFoldDB" id="A0A8I6WNX5"/>
<dbReference type="EnsemblPlants" id="HORVU.MOREX.r3.2HG0114380.1">
    <property type="protein sequence ID" value="HORVU.MOREX.r3.2HG0114380.1.CDS1"/>
    <property type="gene ID" value="HORVU.MOREX.r3.2HG0114380"/>
</dbReference>
<reference evidence="1" key="2">
    <citation type="submission" date="2020-10" db="EMBL/GenBank/DDBJ databases">
        <authorList>
            <person name="Scholz U."/>
            <person name="Mascher M."/>
            <person name="Fiebig A."/>
        </authorList>
    </citation>
    <scope>NUCLEOTIDE SEQUENCE [LARGE SCALE GENOMIC DNA]</scope>
    <source>
        <strain evidence="1">cv. Morex</strain>
    </source>
</reference>
<keyword evidence="2" id="KW-1185">Reference proteome</keyword>
<name>A0A8I6WNX5_HORVV</name>
<evidence type="ECO:0000313" key="1">
    <source>
        <dbReference type="EnsemblPlants" id="HORVU.MOREX.r3.2HG0114380.1.CDS1"/>
    </source>
</evidence>
<accession>A0A8I6WNX5</accession>
<organism evidence="1 2">
    <name type="scientific">Hordeum vulgare subsp. vulgare</name>
    <name type="common">Domesticated barley</name>
    <dbReference type="NCBI Taxonomy" id="112509"/>
    <lineage>
        <taxon>Eukaryota</taxon>
        <taxon>Viridiplantae</taxon>
        <taxon>Streptophyta</taxon>
        <taxon>Embryophyta</taxon>
        <taxon>Tracheophyta</taxon>
        <taxon>Spermatophyta</taxon>
        <taxon>Magnoliopsida</taxon>
        <taxon>Liliopsida</taxon>
        <taxon>Poales</taxon>
        <taxon>Poaceae</taxon>
        <taxon>BOP clade</taxon>
        <taxon>Pooideae</taxon>
        <taxon>Triticodae</taxon>
        <taxon>Triticeae</taxon>
        <taxon>Hordeinae</taxon>
        <taxon>Hordeum</taxon>
    </lineage>
</organism>